<keyword evidence="3" id="KW-1185">Reference proteome</keyword>
<dbReference type="AlphaFoldDB" id="A0A9P7YKI0"/>
<organism evidence="2 3">
    <name type="scientific">Amylocarpus encephaloides</name>
    <dbReference type="NCBI Taxonomy" id="45428"/>
    <lineage>
        <taxon>Eukaryota</taxon>
        <taxon>Fungi</taxon>
        <taxon>Dikarya</taxon>
        <taxon>Ascomycota</taxon>
        <taxon>Pezizomycotina</taxon>
        <taxon>Leotiomycetes</taxon>
        <taxon>Helotiales</taxon>
        <taxon>Helotiales incertae sedis</taxon>
        <taxon>Amylocarpus</taxon>
    </lineage>
</organism>
<comment type="caution">
    <text evidence="2">The sequence shown here is derived from an EMBL/GenBank/DDBJ whole genome shotgun (WGS) entry which is preliminary data.</text>
</comment>
<evidence type="ECO:0000313" key="2">
    <source>
        <dbReference type="EMBL" id="KAG9235281.1"/>
    </source>
</evidence>
<feature type="transmembrane region" description="Helical" evidence="1">
    <location>
        <begin position="284"/>
        <end position="303"/>
    </location>
</feature>
<dbReference type="OrthoDB" id="3527261at2759"/>
<feature type="transmembrane region" description="Helical" evidence="1">
    <location>
        <begin position="183"/>
        <end position="216"/>
    </location>
</feature>
<gene>
    <name evidence="2" type="ORF">BJ875DRAFT_399400</name>
</gene>
<keyword evidence="1" id="KW-0812">Transmembrane</keyword>
<dbReference type="EMBL" id="MU251436">
    <property type="protein sequence ID" value="KAG9235281.1"/>
    <property type="molecule type" value="Genomic_DNA"/>
</dbReference>
<protein>
    <submittedName>
        <fullName evidence="2">Uncharacterized protein</fullName>
    </submittedName>
</protein>
<proteinExistence type="predicted"/>
<name>A0A9P7YKI0_9HELO</name>
<keyword evidence="1" id="KW-1133">Transmembrane helix</keyword>
<keyword evidence="1" id="KW-0472">Membrane</keyword>
<accession>A0A9P7YKI0</accession>
<feature type="transmembrane region" description="Helical" evidence="1">
    <location>
        <begin position="309"/>
        <end position="328"/>
    </location>
</feature>
<evidence type="ECO:0000256" key="1">
    <source>
        <dbReference type="SAM" id="Phobius"/>
    </source>
</evidence>
<evidence type="ECO:0000313" key="3">
    <source>
        <dbReference type="Proteomes" id="UP000824998"/>
    </source>
</evidence>
<sequence>MSLIKTPDLSSLGSLNMQPFLAIPPLANFIAEWAALVPLVCHLASYRHPRQLSGRAALLGRISIALFPKLGVLAGVSRLLRRGPEFLDIASTLGSSSRKVWDVKWGGTFLCANGAASSLLAESLICHGNAVIKVTEAFPPMPQKTLSTTTSAFNFRRYQTLHILRFSKSGPSSSWLSVIDRVFASTAFAVAASIIKIVLIVVLCLFGSYGTAIILLSSSITQLVLRGLTIKRPAGFLGNNETHDGCMLVAAHQNSSTWYLFVGDRGIVDSLLNKTMIEIPEQKVFALWFMTAHVVQLIAMTFVACQKGWDGVCLLVLLLFSVIIQVRLKGDSVTKIFCESNGVVMQSASFEFSGRTPMLGAIQILSKTKSWQWMDEIIAPCLRRDAWAQTLSREETYVEAFEGATRPMSRFDSEWVWKNMMLAAQAAALMQQTFRESSAEIA</sequence>
<reference evidence="2" key="1">
    <citation type="journal article" date="2021" name="IMA Fungus">
        <title>Genomic characterization of three marine fungi, including Emericellopsis atlantica sp. nov. with signatures of a generalist lifestyle and marine biomass degradation.</title>
        <authorList>
            <person name="Hagestad O.C."/>
            <person name="Hou L."/>
            <person name="Andersen J.H."/>
            <person name="Hansen E.H."/>
            <person name="Altermark B."/>
            <person name="Li C."/>
            <person name="Kuhnert E."/>
            <person name="Cox R.J."/>
            <person name="Crous P.W."/>
            <person name="Spatafora J.W."/>
            <person name="Lail K."/>
            <person name="Amirebrahimi M."/>
            <person name="Lipzen A."/>
            <person name="Pangilinan J."/>
            <person name="Andreopoulos W."/>
            <person name="Hayes R.D."/>
            <person name="Ng V."/>
            <person name="Grigoriev I.V."/>
            <person name="Jackson S.A."/>
            <person name="Sutton T.D.S."/>
            <person name="Dobson A.D.W."/>
            <person name="Rama T."/>
        </authorList>
    </citation>
    <scope>NUCLEOTIDE SEQUENCE</scope>
    <source>
        <strain evidence="2">TRa018bII</strain>
    </source>
</reference>
<dbReference type="Proteomes" id="UP000824998">
    <property type="component" value="Unassembled WGS sequence"/>
</dbReference>